<accession>A0A1H2G307</accession>
<sequence length="457" mass="51210">MNADFMRPLRIALPLIAVVLLTACDAPPLLSPDARLPDGSTYAGDIREGLFHGQGVQRFASGLTYRGEFRDGYWHGQGELESPAGWRYEGEFEKGQMAGQGVYEDDDSRYEGAFQNDDFNGHGRYDVPGGVYIAEFADGVPVKGQHVTDFGTYEGEFHQWAYHGEGTFSYTDGLETTESLSGTWEYGELVDREEYVAEDLPAPLTEQILVENHQRLNQQIESLAAERSGETDVYFLAVGGDGTESVFMRDIQVATNGLQTQFDLENRSIMLLNHRAYKNFPLATRPSIASALKALDEQMNPEEDLLVVHLVSHGGSDGQLLLRQPGIDLPNLSPQDFAKMLEPLDARRKVLVVSACYAGHWPNELKDNDTLILASAREDRTSFGCGDDSEMTWFTKALYQSVGLSFTDPDAMFKQVSTQIRAWEEEIGMKKESWSYPQFHLGDDLRQWLKQTFPREG</sequence>
<dbReference type="STRING" id="1434072.SAMN05216210_1999"/>
<dbReference type="PROSITE" id="PS51257">
    <property type="entry name" value="PROKAR_LIPOPROTEIN"/>
    <property type="match status" value="1"/>
</dbReference>
<dbReference type="Gene3D" id="2.20.110.10">
    <property type="entry name" value="Histone H3 K4-specific methyltransferase SET7/9 N-terminal domain"/>
    <property type="match status" value="1"/>
</dbReference>
<dbReference type="Pfam" id="PF01650">
    <property type="entry name" value="Peptidase_C13"/>
    <property type="match status" value="1"/>
</dbReference>
<evidence type="ECO:0000313" key="3">
    <source>
        <dbReference type="Proteomes" id="UP000243924"/>
    </source>
</evidence>
<dbReference type="SUPFAM" id="SSF82185">
    <property type="entry name" value="Histone H3 K4-specific methyltransferase SET7/9 N-terminal domain"/>
    <property type="match status" value="1"/>
</dbReference>
<keyword evidence="1" id="KW-0677">Repeat</keyword>
<reference evidence="3" key="1">
    <citation type="submission" date="2016-10" db="EMBL/GenBank/DDBJ databases">
        <authorList>
            <person name="Varghese N."/>
            <person name="Submissions S."/>
        </authorList>
    </citation>
    <scope>NUCLEOTIDE SEQUENCE [LARGE SCALE GENOMIC DNA]</scope>
    <source>
        <strain evidence="3">CECT 8338</strain>
    </source>
</reference>
<dbReference type="GO" id="GO:0008233">
    <property type="term" value="F:peptidase activity"/>
    <property type="evidence" value="ECO:0007669"/>
    <property type="project" value="InterPro"/>
</dbReference>
<name>A0A1H2G307_9GAMM</name>
<keyword evidence="3" id="KW-1185">Reference proteome</keyword>
<dbReference type="InterPro" id="IPR001096">
    <property type="entry name" value="Peptidase_C13"/>
</dbReference>
<dbReference type="RefSeq" id="WP_172830110.1">
    <property type="nucleotide sequence ID" value="NZ_LT629787.1"/>
</dbReference>
<gene>
    <name evidence="2" type="ORF">SAMN05216210_1999</name>
</gene>
<dbReference type="SUPFAM" id="SSF52129">
    <property type="entry name" value="Caspase-like"/>
    <property type="match status" value="1"/>
</dbReference>
<dbReference type="PANTHER" id="PTHR23084">
    <property type="entry name" value="PHOSPHATIDYLINOSITOL-4-PHOSPHATE 5-KINASE RELATED"/>
    <property type="match status" value="1"/>
</dbReference>
<evidence type="ECO:0000313" key="2">
    <source>
        <dbReference type="EMBL" id="SDU13925.1"/>
    </source>
</evidence>
<dbReference type="AlphaFoldDB" id="A0A1H2G307"/>
<dbReference type="Pfam" id="PF02493">
    <property type="entry name" value="MORN"/>
    <property type="match status" value="5"/>
</dbReference>
<organism evidence="2 3">
    <name type="scientific">Halopseudomonas salegens</name>
    <dbReference type="NCBI Taxonomy" id="1434072"/>
    <lineage>
        <taxon>Bacteria</taxon>
        <taxon>Pseudomonadati</taxon>
        <taxon>Pseudomonadota</taxon>
        <taxon>Gammaproteobacteria</taxon>
        <taxon>Pseudomonadales</taxon>
        <taxon>Pseudomonadaceae</taxon>
        <taxon>Halopseudomonas</taxon>
    </lineage>
</organism>
<dbReference type="Proteomes" id="UP000243924">
    <property type="component" value="Chromosome I"/>
</dbReference>
<dbReference type="SMART" id="SM00698">
    <property type="entry name" value="MORN"/>
    <property type="match status" value="5"/>
</dbReference>
<dbReference type="InterPro" id="IPR029030">
    <property type="entry name" value="Caspase-like_dom_sf"/>
</dbReference>
<dbReference type="InterPro" id="IPR003409">
    <property type="entry name" value="MORN"/>
</dbReference>
<dbReference type="PANTHER" id="PTHR23084:SF263">
    <property type="entry name" value="MORN REPEAT-CONTAINING PROTEIN 1"/>
    <property type="match status" value="1"/>
</dbReference>
<dbReference type="GO" id="GO:0006508">
    <property type="term" value="P:proteolysis"/>
    <property type="evidence" value="ECO:0007669"/>
    <property type="project" value="InterPro"/>
</dbReference>
<evidence type="ECO:0000256" key="1">
    <source>
        <dbReference type="ARBA" id="ARBA00022737"/>
    </source>
</evidence>
<dbReference type="EMBL" id="LT629787">
    <property type="protein sequence ID" value="SDU13925.1"/>
    <property type="molecule type" value="Genomic_DNA"/>
</dbReference>
<proteinExistence type="predicted"/>
<protein>
    <submittedName>
        <fullName evidence="2">Uncharacterized conserved protein</fullName>
    </submittedName>
</protein>
<dbReference type="Gene3D" id="3.40.50.1460">
    <property type="match status" value="1"/>
</dbReference>